<evidence type="ECO:0000313" key="1">
    <source>
        <dbReference type="EMBL" id="ESA23824.1"/>
    </source>
</evidence>
<reference evidence="1" key="1">
    <citation type="submission" date="2013-07" db="EMBL/GenBank/DDBJ databases">
        <title>The genome of an arbuscular mycorrhizal fungus provides insights into the evolution of the oldest plant symbiosis.</title>
        <authorList>
            <consortium name="DOE Joint Genome Institute"/>
            <person name="Tisserant E."/>
            <person name="Malbreil M."/>
            <person name="Kuo A."/>
            <person name="Kohler A."/>
            <person name="Symeonidi A."/>
            <person name="Balestrini R."/>
            <person name="Charron P."/>
            <person name="Duensing N."/>
            <person name="Frei-dit-Frey N."/>
            <person name="Gianinazzi-Pearson V."/>
            <person name="Gilbert B."/>
            <person name="Handa Y."/>
            <person name="Hijri M."/>
            <person name="Kaul R."/>
            <person name="Kawaguchi M."/>
            <person name="Krajinski F."/>
            <person name="Lammers P."/>
            <person name="Lapierre D."/>
            <person name="Masclaux F.G."/>
            <person name="Murat C."/>
            <person name="Morin E."/>
            <person name="Ndikumana S."/>
            <person name="Pagni M."/>
            <person name="Petitpierre D."/>
            <person name="Requena N."/>
            <person name="Rosikiewicz P."/>
            <person name="Riley R."/>
            <person name="Saito K."/>
            <person name="San Clemente H."/>
            <person name="Shapiro H."/>
            <person name="van Tuinen D."/>
            <person name="Becard G."/>
            <person name="Bonfante P."/>
            <person name="Paszkowski U."/>
            <person name="Shachar-Hill Y."/>
            <person name="Young J.P."/>
            <person name="Sanders I.R."/>
            <person name="Henrissat B."/>
            <person name="Rensing S.A."/>
            <person name="Grigoriev I.V."/>
            <person name="Corradi N."/>
            <person name="Roux C."/>
            <person name="Martin F."/>
        </authorList>
    </citation>
    <scope>NUCLEOTIDE SEQUENCE</scope>
    <source>
        <strain evidence="1">DAOM 197198</strain>
    </source>
</reference>
<organism evidence="1">
    <name type="scientific">Rhizophagus irregularis (strain DAOM 181602 / DAOM 197198 / MUCL 43194)</name>
    <name type="common">Arbuscular mycorrhizal fungus</name>
    <name type="synonym">Glomus intraradices</name>
    <dbReference type="NCBI Taxonomy" id="747089"/>
    <lineage>
        <taxon>Eukaryota</taxon>
        <taxon>Fungi</taxon>
        <taxon>Fungi incertae sedis</taxon>
        <taxon>Mucoromycota</taxon>
        <taxon>Glomeromycotina</taxon>
        <taxon>Glomeromycetes</taxon>
        <taxon>Glomerales</taxon>
        <taxon>Glomeraceae</taxon>
        <taxon>Rhizophagus</taxon>
    </lineage>
</organism>
<dbReference type="HOGENOM" id="CLU_2886882_0_0_1"/>
<sequence>MALPIEVKTNPEQIIELTTETLLFGMNQDYGSCGKSGSRLLITQAKNQASISHQSVTNQVADW</sequence>
<gene>
    <name evidence="1" type="ORF">GLOINDRAFT_158</name>
</gene>
<protein>
    <submittedName>
        <fullName evidence="1">Uncharacterized protein</fullName>
    </submittedName>
</protein>
<dbReference type="AlphaFoldDB" id="U9UTS9"/>
<accession>U9UTS9</accession>
<dbReference type="EMBL" id="KI274458">
    <property type="protein sequence ID" value="ESA23824.1"/>
    <property type="molecule type" value="Genomic_DNA"/>
</dbReference>
<name>U9UTS9_RHIID</name>
<proteinExistence type="predicted"/>